<evidence type="ECO:0000313" key="2">
    <source>
        <dbReference type="Proteomes" id="UP001553843"/>
    </source>
</evidence>
<name>A0ABV3M245_9ACTN</name>
<dbReference type="SUPFAM" id="SSF48576">
    <property type="entry name" value="Terpenoid synthases"/>
    <property type="match status" value="1"/>
</dbReference>
<comment type="caution">
    <text evidence="1">The sequence shown here is derived from an EMBL/GenBank/DDBJ whole genome shotgun (WGS) entry which is preliminary data.</text>
</comment>
<dbReference type="InterPro" id="IPR008949">
    <property type="entry name" value="Isoprenoid_synthase_dom_sf"/>
</dbReference>
<dbReference type="PANTHER" id="PTHR31480">
    <property type="entry name" value="BIFUNCTIONAL LYCOPENE CYCLASE/PHYTOENE SYNTHASE"/>
    <property type="match status" value="1"/>
</dbReference>
<proteinExistence type="predicted"/>
<keyword evidence="2" id="KW-1185">Reference proteome</keyword>
<sequence length="330" mass="37824">MHARELIAAGIHDGRLAESYRHCGSFLARKNSAAYPLARILLPPGKRPGYDAMLAFCGHADNLLDDPGKSIRERGEAYDKFVTDFFCGDEKSIFHEDKADAPEDRDGILISRAFRHFIGTWGITQESVRDFLLTIRGDLFITGFQTYGDLHRYMEGVSGVPTRWVNTLLEPQRDDAAHMATSLGYGLYLLDFLTDLQEDLELGRVYLPVEDLHRCELDRAGLEQAVRAATMTEPLRALVRFEAERVRRHFDEAEDWWRHVHPSSRELPRQYLALGRQTLRQLLRADCDVFHQRLSGRVWGAAWAHGTTGLSYLRARRDQRKYQVRPLVTA</sequence>
<dbReference type="RefSeq" id="WP_359772567.1">
    <property type="nucleotide sequence ID" value="NZ_JBEYRR010000001.1"/>
</dbReference>
<gene>
    <name evidence="1" type="ORF">AB0887_25535</name>
</gene>
<evidence type="ECO:0000313" key="1">
    <source>
        <dbReference type="EMBL" id="MEW2365301.1"/>
    </source>
</evidence>
<dbReference type="Pfam" id="PF00494">
    <property type="entry name" value="SQS_PSY"/>
    <property type="match status" value="1"/>
</dbReference>
<dbReference type="Proteomes" id="UP001553843">
    <property type="component" value="Unassembled WGS sequence"/>
</dbReference>
<dbReference type="EMBL" id="JBEYRS010000011">
    <property type="protein sequence ID" value="MEW2365301.1"/>
    <property type="molecule type" value="Genomic_DNA"/>
</dbReference>
<dbReference type="Gene3D" id="1.10.600.10">
    <property type="entry name" value="Farnesyl Diphosphate Synthase"/>
    <property type="match status" value="1"/>
</dbReference>
<protein>
    <submittedName>
        <fullName evidence="1">Squalene/phytoene synthase family protein</fullName>
    </submittedName>
</protein>
<organism evidence="1 2">
    <name type="scientific">Streptomyces huasconensis</name>
    <dbReference type="NCBI Taxonomy" id="1854574"/>
    <lineage>
        <taxon>Bacteria</taxon>
        <taxon>Bacillati</taxon>
        <taxon>Actinomycetota</taxon>
        <taxon>Actinomycetes</taxon>
        <taxon>Kitasatosporales</taxon>
        <taxon>Streptomycetaceae</taxon>
        <taxon>Streptomyces</taxon>
    </lineage>
</organism>
<reference evidence="1 2" key="1">
    <citation type="submission" date="2024-06" db="EMBL/GenBank/DDBJ databases">
        <title>The Natural Products Discovery Center: Release of the First 8490 Sequenced Strains for Exploring Actinobacteria Biosynthetic Diversity.</title>
        <authorList>
            <person name="Kalkreuter E."/>
            <person name="Kautsar S.A."/>
            <person name="Yang D."/>
            <person name="Bader C.D."/>
            <person name="Teijaro C.N."/>
            <person name="Fluegel L."/>
            <person name="Davis C.M."/>
            <person name="Simpson J.R."/>
            <person name="Lauterbach L."/>
            <person name="Steele A.D."/>
            <person name="Gui C."/>
            <person name="Meng S."/>
            <person name="Li G."/>
            <person name="Viehrig K."/>
            <person name="Ye F."/>
            <person name="Su P."/>
            <person name="Kiefer A.F."/>
            <person name="Nichols A."/>
            <person name="Cepeda A.J."/>
            <person name="Yan W."/>
            <person name="Fan B."/>
            <person name="Jiang Y."/>
            <person name="Adhikari A."/>
            <person name="Zheng C.-J."/>
            <person name="Schuster L."/>
            <person name="Cowan T.M."/>
            <person name="Smanski M.J."/>
            <person name="Chevrette M.G."/>
            <person name="De Carvalho L.P.S."/>
            <person name="Shen B."/>
        </authorList>
    </citation>
    <scope>NUCLEOTIDE SEQUENCE [LARGE SCALE GENOMIC DNA]</scope>
    <source>
        <strain evidence="1 2">NPDC047833</strain>
    </source>
</reference>
<dbReference type="InterPro" id="IPR002060">
    <property type="entry name" value="Squ/phyt_synthse"/>
</dbReference>
<accession>A0ABV3M245</accession>